<comment type="caution">
    <text evidence="1">The sequence shown here is derived from an EMBL/GenBank/DDBJ whole genome shotgun (WGS) entry which is preliminary data.</text>
</comment>
<keyword evidence="2" id="KW-1185">Reference proteome</keyword>
<organism evidence="1 2">
    <name type="scientific">Tritrichomonas musculus</name>
    <dbReference type="NCBI Taxonomy" id="1915356"/>
    <lineage>
        <taxon>Eukaryota</taxon>
        <taxon>Metamonada</taxon>
        <taxon>Parabasalia</taxon>
        <taxon>Tritrichomonadida</taxon>
        <taxon>Tritrichomonadidae</taxon>
        <taxon>Tritrichomonas</taxon>
    </lineage>
</organism>
<proteinExistence type="predicted"/>
<gene>
    <name evidence="1" type="ORF">M9Y10_013723</name>
</gene>
<dbReference type="EMBL" id="JAPFFF010000002">
    <property type="protein sequence ID" value="KAK8895838.1"/>
    <property type="molecule type" value="Genomic_DNA"/>
</dbReference>
<sequence>MSFQNQLFKISDFKDVLRNLFISLCESLEESRRKSISNRIEMYFRDDCIEDITCIEHMLLEVSNNITASKINTAKTNAIQLICDTYNKYSKKEDKKDKNVRKLESPILGFVKKTREYQIFEIQRQILELNTRVLDLKDERDFMISQINSKLAKISKDLDDFITTNLTLNDPVELDKTDKKMIRTVIDTTHICNTLNVELKVKNSKKKNQD</sequence>
<dbReference type="Proteomes" id="UP001470230">
    <property type="component" value="Unassembled WGS sequence"/>
</dbReference>
<evidence type="ECO:0000313" key="2">
    <source>
        <dbReference type="Proteomes" id="UP001470230"/>
    </source>
</evidence>
<reference evidence="1 2" key="1">
    <citation type="submission" date="2024-04" db="EMBL/GenBank/DDBJ databases">
        <title>Tritrichomonas musculus Genome.</title>
        <authorList>
            <person name="Alves-Ferreira E."/>
            <person name="Grigg M."/>
            <person name="Lorenzi H."/>
            <person name="Galac M."/>
        </authorList>
    </citation>
    <scope>NUCLEOTIDE SEQUENCE [LARGE SCALE GENOMIC DNA]</scope>
    <source>
        <strain evidence="1 2">EAF2021</strain>
    </source>
</reference>
<evidence type="ECO:0000313" key="1">
    <source>
        <dbReference type="EMBL" id="KAK8895838.1"/>
    </source>
</evidence>
<accession>A0ABR2KXK9</accession>
<name>A0ABR2KXK9_9EUKA</name>
<protein>
    <submittedName>
        <fullName evidence="1">Uncharacterized protein</fullName>
    </submittedName>
</protein>